<keyword evidence="3" id="KW-1185">Reference proteome</keyword>
<name>A0ABW7HQP6_9ACTN</name>
<dbReference type="Proteomes" id="UP001607069">
    <property type="component" value="Unassembled WGS sequence"/>
</dbReference>
<protein>
    <submittedName>
        <fullName evidence="2">DUF3592 domain-containing protein</fullName>
    </submittedName>
</protein>
<gene>
    <name evidence="2" type="ORF">ACG5V6_08170</name>
</gene>
<evidence type="ECO:0000256" key="1">
    <source>
        <dbReference type="SAM" id="Phobius"/>
    </source>
</evidence>
<comment type="caution">
    <text evidence="2">The sequence shown here is derived from an EMBL/GenBank/DDBJ whole genome shotgun (WGS) entry which is preliminary data.</text>
</comment>
<organism evidence="2 3">
    <name type="scientific">Streptomyces chitinivorans</name>
    <dbReference type="NCBI Taxonomy" id="1257027"/>
    <lineage>
        <taxon>Bacteria</taxon>
        <taxon>Bacillati</taxon>
        <taxon>Actinomycetota</taxon>
        <taxon>Actinomycetes</taxon>
        <taxon>Kitasatosporales</taxon>
        <taxon>Streptomycetaceae</taxon>
        <taxon>Streptomyces</taxon>
    </lineage>
</organism>
<proteinExistence type="predicted"/>
<keyword evidence="1" id="KW-0472">Membrane</keyword>
<reference evidence="2 3" key="1">
    <citation type="submission" date="2024-10" db="EMBL/GenBank/DDBJ databases">
        <authorList>
            <person name="Cho J.-C."/>
        </authorList>
    </citation>
    <scope>NUCLEOTIDE SEQUENCE [LARGE SCALE GENOMIC DNA]</scope>
    <source>
        <strain evidence="2 3">KCTC29696</strain>
    </source>
</reference>
<keyword evidence="1" id="KW-1133">Transmembrane helix</keyword>
<accession>A0ABW7HQP6</accession>
<evidence type="ECO:0000313" key="2">
    <source>
        <dbReference type="EMBL" id="MFH0248188.1"/>
    </source>
</evidence>
<keyword evidence="1" id="KW-0812">Transmembrane</keyword>
<dbReference type="RefSeq" id="WP_279948778.1">
    <property type="nucleotide sequence ID" value="NZ_BAABEN010000017.1"/>
</dbReference>
<sequence length="162" mass="16816">MFSSVLKRLVAALAGAVLLVLGGALVPITVLLVMDVGKGEDRDFDGRADAVVSGVTLTGGSPGMRGKVVRVSYEVEEERYSARLRGGVTGRALRVGDSVEVVYRAEDPGRPYSKDYAEQGPPGIGTGIVVAFCAAAMSTVALGASWFLLSFGAGRRKTVLGP</sequence>
<feature type="transmembrane region" description="Helical" evidence="1">
    <location>
        <begin position="124"/>
        <end position="149"/>
    </location>
</feature>
<evidence type="ECO:0000313" key="3">
    <source>
        <dbReference type="Proteomes" id="UP001607069"/>
    </source>
</evidence>
<dbReference type="EMBL" id="JBIHMK010000020">
    <property type="protein sequence ID" value="MFH0248188.1"/>
    <property type="molecule type" value="Genomic_DNA"/>
</dbReference>
<feature type="transmembrane region" description="Helical" evidence="1">
    <location>
        <begin position="12"/>
        <end position="34"/>
    </location>
</feature>